<organism evidence="1 2">
    <name type="scientific">Aquincola tertiaricarbonis</name>
    <dbReference type="NCBI Taxonomy" id="391953"/>
    <lineage>
        <taxon>Bacteria</taxon>
        <taxon>Pseudomonadati</taxon>
        <taxon>Pseudomonadota</taxon>
        <taxon>Betaproteobacteria</taxon>
        <taxon>Burkholderiales</taxon>
        <taxon>Sphaerotilaceae</taxon>
        <taxon>Aquincola</taxon>
    </lineage>
</organism>
<dbReference type="Proteomes" id="UP001056201">
    <property type="component" value="Chromosome 2"/>
</dbReference>
<gene>
    <name evidence="1" type="primary">sixA</name>
    <name evidence="1" type="ORF">MW290_17710</name>
</gene>
<dbReference type="Pfam" id="PF00300">
    <property type="entry name" value="His_Phos_1"/>
    <property type="match status" value="1"/>
</dbReference>
<dbReference type="InterPro" id="IPR004449">
    <property type="entry name" value="SixA"/>
</dbReference>
<dbReference type="EMBL" id="CP097636">
    <property type="protein sequence ID" value="URI10819.1"/>
    <property type="molecule type" value="Genomic_DNA"/>
</dbReference>
<evidence type="ECO:0000313" key="1">
    <source>
        <dbReference type="EMBL" id="URI10819.1"/>
    </source>
</evidence>
<sequence length="154" mass="16916">MDLILWRHADAVELHEPGDDLARPLTSKGERQAARVAAWLNQVLPESTRILASPARRTQQTAQALDRKFKTAPGLAPDGTVESLLAEARWPDSRHPVLVVGHQPTLGLTASYLLTGGTVQPWSIRKAGVWWLRLRERGGSSEVVLASVRGPEHL</sequence>
<dbReference type="Gene3D" id="3.40.50.1240">
    <property type="entry name" value="Phosphoglycerate mutase-like"/>
    <property type="match status" value="1"/>
</dbReference>
<dbReference type="CDD" id="cd07067">
    <property type="entry name" value="HP_PGM_like"/>
    <property type="match status" value="1"/>
</dbReference>
<dbReference type="InterPro" id="IPR013078">
    <property type="entry name" value="His_Pase_superF_clade-1"/>
</dbReference>
<name>A0ABY4SCT9_AQUTE</name>
<dbReference type="SUPFAM" id="SSF53254">
    <property type="entry name" value="Phosphoglycerate mutase-like"/>
    <property type="match status" value="1"/>
</dbReference>
<keyword evidence="2" id="KW-1185">Reference proteome</keyword>
<dbReference type="SMART" id="SM00855">
    <property type="entry name" value="PGAM"/>
    <property type="match status" value="1"/>
</dbReference>
<accession>A0ABY4SCT9</accession>
<reference evidence="1" key="1">
    <citation type="submission" date="2022-05" db="EMBL/GenBank/DDBJ databases">
        <title>An RpoN-dependent PEP-CTERM gene is involved in floc formation of an Aquincola tertiaricarbonis strain.</title>
        <authorList>
            <person name="Qiu D."/>
            <person name="Xia M."/>
        </authorList>
    </citation>
    <scope>NUCLEOTIDE SEQUENCE</scope>
    <source>
        <strain evidence="1">RN12</strain>
    </source>
</reference>
<protein>
    <submittedName>
        <fullName evidence="1">Phosphohistidine phosphatase SixA</fullName>
    </submittedName>
</protein>
<evidence type="ECO:0000313" key="2">
    <source>
        <dbReference type="Proteomes" id="UP001056201"/>
    </source>
</evidence>
<dbReference type="RefSeq" id="WP_250199022.1">
    <property type="nucleotide sequence ID" value="NZ_CP097636.1"/>
</dbReference>
<dbReference type="InterPro" id="IPR029033">
    <property type="entry name" value="His_PPase_superfam"/>
</dbReference>
<proteinExistence type="predicted"/>
<dbReference type="NCBIfam" id="TIGR00249">
    <property type="entry name" value="sixA"/>
    <property type="match status" value="1"/>
</dbReference>